<dbReference type="Proteomes" id="UP000002774">
    <property type="component" value="Chromosome"/>
</dbReference>
<dbReference type="EMBL" id="CM001403">
    <property type="protein sequence ID" value="EHQ25094.1"/>
    <property type="molecule type" value="Genomic_DNA"/>
</dbReference>
<accession>H1YBM3</accession>
<organism evidence="2 3">
    <name type="scientific">Mucilaginibacter paludis DSM 18603</name>
    <dbReference type="NCBI Taxonomy" id="714943"/>
    <lineage>
        <taxon>Bacteria</taxon>
        <taxon>Pseudomonadati</taxon>
        <taxon>Bacteroidota</taxon>
        <taxon>Sphingobacteriia</taxon>
        <taxon>Sphingobacteriales</taxon>
        <taxon>Sphingobacteriaceae</taxon>
        <taxon>Mucilaginibacter</taxon>
    </lineage>
</organism>
<name>H1YBM3_9SPHI</name>
<gene>
    <name evidence="2" type="ORF">Mucpa_0914</name>
</gene>
<protein>
    <submittedName>
        <fullName evidence="2">Uncharacterized protein</fullName>
    </submittedName>
</protein>
<evidence type="ECO:0000313" key="2">
    <source>
        <dbReference type="EMBL" id="EHQ25094.1"/>
    </source>
</evidence>
<dbReference type="HOGENOM" id="CLU_1852965_0_0_10"/>
<proteinExistence type="predicted"/>
<dbReference type="AlphaFoldDB" id="H1YBM3"/>
<dbReference type="STRING" id="714943.Mucpa_0914"/>
<dbReference type="RefSeq" id="WP_008504725.1">
    <property type="nucleotide sequence ID" value="NZ_CM001403.1"/>
</dbReference>
<sequence>MYKPVVTGKIGLGTHVRDEGNIDKVPKLRAGGAWAAPVKCKFNKEQNVKKMKNVDAAKIKDMAAAIAAKTMLAAMVVLCIRFIRAYMAASVWCQTISVKPLLTCTYARKRVVNRVTRDRKFALFTKNPNSRAGLFGIR</sequence>
<keyword evidence="3" id="KW-1185">Reference proteome</keyword>
<evidence type="ECO:0000256" key="1">
    <source>
        <dbReference type="SAM" id="Phobius"/>
    </source>
</evidence>
<keyword evidence="1" id="KW-0472">Membrane</keyword>
<feature type="transmembrane region" description="Helical" evidence="1">
    <location>
        <begin position="62"/>
        <end position="83"/>
    </location>
</feature>
<reference evidence="2" key="1">
    <citation type="submission" date="2011-09" db="EMBL/GenBank/DDBJ databases">
        <title>The permanent draft genome of Mucilaginibacter paludis DSM 18603.</title>
        <authorList>
            <consortium name="US DOE Joint Genome Institute (JGI-PGF)"/>
            <person name="Lucas S."/>
            <person name="Han J."/>
            <person name="Lapidus A."/>
            <person name="Bruce D."/>
            <person name="Goodwin L."/>
            <person name="Pitluck S."/>
            <person name="Peters L."/>
            <person name="Kyrpides N."/>
            <person name="Mavromatis K."/>
            <person name="Ivanova N."/>
            <person name="Mikhailova N."/>
            <person name="Held B."/>
            <person name="Detter J.C."/>
            <person name="Tapia R."/>
            <person name="Han C."/>
            <person name="Land M."/>
            <person name="Hauser L."/>
            <person name="Markowitz V."/>
            <person name="Cheng J.-F."/>
            <person name="Hugenholtz P."/>
            <person name="Woyke T."/>
            <person name="Wu D."/>
            <person name="Tindall B."/>
            <person name="Brambilla E."/>
            <person name="Klenk H.-P."/>
            <person name="Eisen J.A."/>
        </authorList>
    </citation>
    <scope>NUCLEOTIDE SEQUENCE [LARGE SCALE GENOMIC DNA]</scope>
    <source>
        <strain evidence="2">DSM 18603</strain>
    </source>
</reference>
<keyword evidence="1" id="KW-1133">Transmembrane helix</keyword>
<keyword evidence="1" id="KW-0812">Transmembrane</keyword>
<evidence type="ECO:0000313" key="3">
    <source>
        <dbReference type="Proteomes" id="UP000002774"/>
    </source>
</evidence>